<proteinExistence type="predicted"/>
<evidence type="ECO:0000256" key="7">
    <source>
        <dbReference type="ARBA" id="ARBA00048696"/>
    </source>
</evidence>
<keyword evidence="2" id="KW-0548">Nucleotidyltransferase</keyword>
<comment type="catalytic activity">
    <reaction evidence="7">
        <text>L-tyrosyl-[protein] + ATP = O-(5'-adenylyl)-L-tyrosyl-[protein] + diphosphate</text>
        <dbReference type="Rhea" id="RHEA:54288"/>
        <dbReference type="Rhea" id="RHEA-COMP:10136"/>
        <dbReference type="Rhea" id="RHEA-COMP:13846"/>
        <dbReference type="ChEBI" id="CHEBI:30616"/>
        <dbReference type="ChEBI" id="CHEBI:33019"/>
        <dbReference type="ChEBI" id="CHEBI:46858"/>
        <dbReference type="ChEBI" id="CHEBI:83624"/>
        <dbReference type="EC" id="2.7.7.108"/>
    </reaction>
</comment>
<comment type="caution">
    <text evidence="9">The sequence shown here is derived from an EMBL/GenBank/DDBJ whole genome shotgun (WGS) entry which is preliminary data.</text>
</comment>
<feature type="domain" description="Fido" evidence="8">
    <location>
        <begin position="41"/>
        <end position="171"/>
    </location>
</feature>
<dbReference type="PANTHER" id="PTHR39560">
    <property type="entry name" value="PROTEIN ADENYLYLTRANSFERASE FIC-RELATED"/>
    <property type="match status" value="1"/>
</dbReference>
<evidence type="ECO:0000259" key="8">
    <source>
        <dbReference type="PROSITE" id="PS51459"/>
    </source>
</evidence>
<comment type="catalytic activity">
    <reaction evidence="6">
        <text>L-threonyl-[protein] + ATP = 3-O-(5'-adenylyl)-L-threonyl-[protein] + diphosphate</text>
        <dbReference type="Rhea" id="RHEA:54292"/>
        <dbReference type="Rhea" id="RHEA-COMP:11060"/>
        <dbReference type="Rhea" id="RHEA-COMP:13847"/>
        <dbReference type="ChEBI" id="CHEBI:30013"/>
        <dbReference type="ChEBI" id="CHEBI:30616"/>
        <dbReference type="ChEBI" id="CHEBI:33019"/>
        <dbReference type="ChEBI" id="CHEBI:138113"/>
        <dbReference type="EC" id="2.7.7.108"/>
    </reaction>
</comment>
<evidence type="ECO:0000256" key="2">
    <source>
        <dbReference type="ARBA" id="ARBA00022695"/>
    </source>
</evidence>
<dbReference type="RefSeq" id="WP_307408880.1">
    <property type="nucleotide sequence ID" value="NZ_JAUSUR010000004.1"/>
</dbReference>
<evidence type="ECO:0000256" key="3">
    <source>
        <dbReference type="ARBA" id="ARBA00022741"/>
    </source>
</evidence>
<protein>
    <recommendedName>
        <fullName evidence="5">protein adenylyltransferase</fullName>
        <ecNumber evidence="5">2.7.7.108</ecNumber>
    </recommendedName>
</protein>
<dbReference type="EMBL" id="JAUSUR010000004">
    <property type="protein sequence ID" value="MDQ0361820.1"/>
    <property type="molecule type" value="Genomic_DNA"/>
</dbReference>
<evidence type="ECO:0000256" key="5">
    <source>
        <dbReference type="ARBA" id="ARBA00034531"/>
    </source>
</evidence>
<gene>
    <name evidence="9" type="ORF">J2S15_002570</name>
</gene>
<dbReference type="InterPro" id="IPR003812">
    <property type="entry name" value="Fido"/>
</dbReference>
<evidence type="ECO:0000313" key="9">
    <source>
        <dbReference type="EMBL" id="MDQ0361820.1"/>
    </source>
</evidence>
<organism evidence="9 10">
    <name type="scientific">Breznakia pachnodae</name>
    <dbReference type="NCBI Taxonomy" id="265178"/>
    <lineage>
        <taxon>Bacteria</taxon>
        <taxon>Bacillati</taxon>
        <taxon>Bacillota</taxon>
        <taxon>Erysipelotrichia</taxon>
        <taxon>Erysipelotrichales</taxon>
        <taxon>Erysipelotrichaceae</taxon>
        <taxon>Breznakia</taxon>
    </lineage>
</organism>
<accession>A0ABU0E5M8</accession>
<evidence type="ECO:0000256" key="1">
    <source>
        <dbReference type="ARBA" id="ARBA00022679"/>
    </source>
</evidence>
<dbReference type="SUPFAM" id="SSF140931">
    <property type="entry name" value="Fic-like"/>
    <property type="match status" value="1"/>
</dbReference>
<dbReference type="Gene3D" id="1.10.3290.10">
    <property type="entry name" value="Fido-like domain"/>
    <property type="match status" value="1"/>
</dbReference>
<keyword evidence="3" id="KW-0547">Nucleotide-binding</keyword>
<dbReference type="PROSITE" id="PS51459">
    <property type="entry name" value="FIDO"/>
    <property type="match status" value="1"/>
</dbReference>
<reference evidence="9 10" key="1">
    <citation type="submission" date="2023-07" db="EMBL/GenBank/DDBJ databases">
        <title>Genomic Encyclopedia of Type Strains, Phase IV (KMG-IV): sequencing the most valuable type-strain genomes for metagenomic binning, comparative biology and taxonomic classification.</title>
        <authorList>
            <person name="Goeker M."/>
        </authorList>
    </citation>
    <scope>NUCLEOTIDE SEQUENCE [LARGE SCALE GENOMIC DNA]</scope>
    <source>
        <strain evidence="9 10">DSM 16784</strain>
    </source>
</reference>
<sequence length="212" mass="25283">MIKNKLGIEKIAKLKKEEERISKQNAISFWMQKKYREIDFRKIDSLFVIHTMLFDDIYEWAGKLREVNLSKGGFQFANTNFLQENLKRIDEMPTASFEDIISKYVEINILHPFREGNGRSGRLWLDCLLLQELNVVIDWSKLDKEEYMYLMKESVKDSSQLIVELKNITTADVDNREIFFKGLDFSYYYEEQYEYSSDELADEMKCNNEINN</sequence>
<dbReference type="Proteomes" id="UP001230220">
    <property type="component" value="Unassembled WGS sequence"/>
</dbReference>
<keyword evidence="10" id="KW-1185">Reference proteome</keyword>
<dbReference type="Pfam" id="PF02661">
    <property type="entry name" value="Fic"/>
    <property type="match status" value="1"/>
</dbReference>
<evidence type="ECO:0000256" key="6">
    <source>
        <dbReference type="ARBA" id="ARBA00047939"/>
    </source>
</evidence>
<dbReference type="EC" id="2.7.7.108" evidence="5"/>
<dbReference type="InterPro" id="IPR036597">
    <property type="entry name" value="Fido-like_dom_sf"/>
</dbReference>
<keyword evidence="4" id="KW-0067">ATP-binding</keyword>
<name>A0ABU0E5M8_9FIRM</name>
<keyword evidence="1" id="KW-0808">Transferase</keyword>
<evidence type="ECO:0000313" key="10">
    <source>
        <dbReference type="Proteomes" id="UP001230220"/>
    </source>
</evidence>
<evidence type="ECO:0000256" key="4">
    <source>
        <dbReference type="ARBA" id="ARBA00022840"/>
    </source>
</evidence>
<dbReference type="PANTHER" id="PTHR39560:SF1">
    <property type="entry name" value="PROTEIN ADENYLYLTRANSFERASE FIC-RELATED"/>
    <property type="match status" value="1"/>
</dbReference>